<keyword evidence="2" id="KW-1185">Reference proteome</keyword>
<proteinExistence type="predicted"/>
<accession>A0ABR3KNK9</accession>
<dbReference type="Proteomes" id="UP001558632">
    <property type="component" value="Unassembled WGS sequence"/>
</dbReference>
<gene>
    <name evidence="1" type="ORF">TSPI_09894</name>
</gene>
<reference evidence="1 2" key="1">
    <citation type="submission" date="2024-07" db="EMBL/GenBank/DDBJ databases">
        <title>Enhanced genomic and transcriptomic resources for Trichinella pseudospiralis and T. spiralis underpin the discovery of pronounced molecular differences between stages and species.</title>
        <authorList>
            <person name="Pasi K.K."/>
            <person name="La Rosa G."/>
            <person name="Gomez-Morales M.A."/>
            <person name="Tosini F."/>
            <person name="Sumanam S."/>
            <person name="Young N.D."/>
            <person name="Chang B.C."/>
            <person name="Robin G.B."/>
        </authorList>
    </citation>
    <scope>NUCLEOTIDE SEQUENCE [LARGE SCALE GENOMIC DNA]</scope>
    <source>
        <strain evidence="1">ISS534</strain>
    </source>
</reference>
<organism evidence="1 2">
    <name type="scientific">Trichinella spiralis</name>
    <name type="common">Trichina worm</name>
    <dbReference type="NCBI Taxonomy" id="6334"/>
    <lineage>
        <taxon>Eukaryota</taxon>
        <taxon>Metazoa</taxon>
        <taxon>Ecdysozoa</taxon>
        <taxon>Nematoda</taxon>
        <taxon>Enoplea</taxon>
        <taxon>Dorylaimia</taxon>
        <taxon>Trichinellida</taxon>
        <taxon>Trichinellidae</taxon>
        <taxon>Trichinella</taxon>
    </lineage>
</organism>
<evidence type="ECO:0000313" key="2">
    <source>
        <dbReference type="Proteomes" id="UP001558632"/>
    </source>
</evidence>
<sequence length="103" mass="11773">MYAVDAWKDRLKVLLNDYRPDDVFNADEMGLFYCILPNKTLILKSENCSGVKVDKERLTVLLCCNEFGPEMLGRWLYIGGVKKLACFKNVRTSPCAYHANCKS</sequence>
<evidence type="ECO:0000313" key="1">
    <source>
        <dbReference type="EMBL" id="KAL1242255.1"/>
    </source>
</evidence>
<dbReference type="EMBL" id="JBEUSY010000216">
    <property type="protein sequence ID" value="KAL1242255.1"/>
    <property type="molecule type" value="Genomic_DNA"/>
</dbReference>
<name>A0ABR3KNK9_TRISP</name>
<protein>
    <submittedName>
        <fullName evidence="1">Tigger transposable element-derived protein 6</fullName>
    </submittedName>
</protein>
<comment type="caution">
    <text evidence="1">The sequence shown here is derived from an EMBL/GenBank/DDBJ whole genome shotgun (WGS) entry which is preliminary data.</text>
</comment>